<feature type="domain" description="Fumarylacetoacetase-like C-terminal" evidence="3">
    <location>
        <begin position="99"/>
        <end position="303"/>
    </location>
</feature>
<sequence>MRIVTYKLNNSAADYRMGFMRGDKVVDLGKATEYMQAQLKQPERTFICPADPVSFYQGGLLNFELAKKVEQFYQAKHLNEYSFSRHDVKLGPPVTRPEKIICIGTNYRDHVKEMKSEVPQHPVLFAKFINALIGPDDEIVKSKKTTKLDYEVELVIVMGAQATDVAETDALNYIAGYTIGNDISARDLQKRTPQWLQGKSLDRSTPIGPWLVTADELVDPGHLKLTSKVNGYERQSGNTNQLIFNIPYLISFISSLMTLEPGDIILTGTPDGVGFAQNPPTFLQVGDEVELEIEGIGLLKNKIIE</sequence>
<keyword evidence="5" id="KW-1185">Reference proteome</keyword>
<comment type="similarity">
    <text evidence="1">Belongs to the FAH family.</text>
</comment>
<dbReference type="AlphaFoldDB" id="A0A1H8MGI8"/>
<dbReference type="EMBL" id="FODJ01000004">
    <property type="protein sequence ID" value="SEO16384.1"/>
    <property type="molecule type" value="Genomic_DNA"/>
</dbReference>
<evidence type="ECO:0000313" key="4">
    <source>
        <dbReference type="EMBL" id="SEO16384.1"/>
    </source>
</evidence>
<dbReference type="Proteomes" id="UP000199300">
    <property type="component" value="Unassembled WGS sequence"/>
</dbReference>
<dbReference type="OrthoDB" id="9805307at2"/>
<evidence type="ECO:0000256" key="2">
    <source>
        <dbReference type="ARBA" id="ARBA00022723"/>
    </source>
</evidence>
<dbReference type="GO" id="GO:0016787">
    <property type="term" value="F:hydrolase activity"/>
    <property type="evidence" value="ECO:0007669"/>
    <property type="project" value="UniProtKB-KW"/>
</dbReference>
<keyword evidence="4" id="KW-0670">Pyruvate</keyword>
<dbReference type="PANTHER" id="PTHR42796">
    <property type="entry name" value="FUMARYLACETOACETATE HYDROLASE DOMAIN-CONTAINING PROTEIN 2A-RELATED"/>
    <property type="match status" value="1"/>
</dbReference>
<dbReference type="PANTHER" id="PTHR42796:SF4">
    <property type="entry name" value="FUMARYLACETOACETATE HYDROLASE DOMAIN-CONTAINING PROTEIN 2A"/>
    <property type="match status" value="1"/>
</dbReference>
<dbReference type="Pfam" id="PF01557">
    <property type="entry name" value="FAA_hydrolase"/>
    <property type="match status" value="1"/>
</dbReference>
<keyword evidence="4" id="KW-0378">Hydrolase</keyword>
<evidence type="ECO:0000313" key="5">
    <source>
        <dbReference type="Proteomes" id="UP000199300"/>
    </source>
</evidence>
<gene>
    <name evidence="4" type="ORF">SAMN04488134_104146</name>
</gene>
<proteinExistence type="inferred from homology"/>
<evidence type="ECO:0000256" key="1">
    <source>
        <dbReference type="ARBA" id="ARBA00010211"/>
    </source>
</evidence>
<organism evidence="4 5">
    <name type="scientific">Amphibacillus marinus</name>
    <dbReference type="NCBI Taxonomy" id="872970"/>
    <lineage>
        <taxon>Bacteria</taxon>
        <taxon>Bacillati</taxon>
        <taxon>Bacillota</taxon>
        <taxon>Bacilli</taxon>
        <taxon>Bacillales</taxon>
        <taxon>Bacillaceae</taxon>
        <taxon>Amphibacillus</taxon>
    </lineage>
</organism>
<keyword evidence="2" id="KW-0479">Metal-binding</keyword>
<dbReference type="SUPFAM" id="SSF56529">
    <property type="entry name" value="FAH"/>
    <property type="match status" value="1"/>
</dbReference>
<name>A0A1H8MGI8_9BACI</name>
<dbReference type="InterPro" id="IPR036663">
    <property type="entry name" value="Fumarylacetoacetase_C_sf"/>
</dbReference>
<dbReference type="InterPro" id="IPR011234">
    <property type="entry name" value="Fumarylacetoacetase-like_C"/>
</dbReference>
<dbReference type="GO" id="GO:0019752">
    <property type="term" value="P:carboxylic acid metabolic process"/>
    <property type="evidence" value="ECO:0007669"/>
    <property type="project" value="UniProtKB-ARBA"/>
</dbReference>
<dbReference type="FunFam" id="3.90.850.10:FF:000002">
    <property type="entry name" value="2-hydroxyhepta-2,4-diene-1,7-dioate isomerase"/>
    <property type="match status" value="1"/>
</dbReference>
<dbReference type="GO" id="GO:0046872">
    <property type="term" value="F:metal ion binding"/>
    <property type="evidence" value="ECO:0007669"/>
    <property type="project" value="UniProtKB-KW"/>
</dbReference>
<dbReference type="STRING" id="872970.SAMN04488134_104146"/>
<dbReference type="InterPro" id="IPR051121">
    <property type="entry name" value="FAH"/>
</dbReference>
<evidence type="ECO:0000259" key="3">
    <source>
        <dbReference type="Pfam" id="PF01557"/>
    </source>
</evidence>
<dbReference type="RefSeq" id="WP_091496583.1">
    <property type="nucleotide sequence ID" value="NZ_FODJ01000004.1"/>
</dbReference>
<accession>A0A1H8MGI8</accession>
<protein>
    <submittedName>
        <fullName evidence="4">Acylpyruvate hydrolase</fullName>
    </submittedName>
</protein>
<reference evidence="4 5" key="1">
    <citation type="submission" date="2016-10" db="EMBL/GenBank/DDBJ databases">
        <authorList>
            <person name="de Groot N.N."/>
        </authorList>
    </citation>
    <scope>NUCLEOTIDE SEQUENCE [LARGE SCALE GENOMIC DNA]</scope>
    <source>
        <strain evidence="4 5">CGMCC 1.10434</strain>
    </source>
</reference>
<dbReference type="GO" id="GO:0016853">
    <property type="term" value="F:isomerase activity"/>
    <property type="evidence" value="ECO:0007669"/>
    <property type="project" value="UniProtKB-ARBA"/>
</dbReference>
<dbReference type="Gene3D" id="3.90.850.10">
    <property type="entry name" value="Fumarylacetoacetase-like, C-terminal domain"/>
    <property type="match status" value="1"/>
</dbReference>